<evidence type="ECO:0000313" key="4">
    <source>
        <dbReference type="EMBL" id="SCW99969.1"/>
    </source>
</evidence>
<evidence type="ECO:0000313" key="5">
    <source>
        <dbReference type="Proteomes" id="UP000199707"/>
    </source>
</evidence>
<dbReference type="STRING" id="1502745.SAMN02799620_00011"/>
<feature type="compositionally biased region" description="Polar residues" evidence="1">
    <location>
        <begin position="74"/>
        <end position="92"/>
    </location>
</feature>
<feature type="domain" description="DUF1214" evidence="3">
    <location>
        <begin position="538"/>
        <end position="582"/>
    </location>
</feature>
<feature type="signal peptide" evidence="2">
    <location>
        <begin position="1"/>
        <end position="25"/>
    </location>
</feature>
<name>A0A1G4V212_9MYCO</name>
<evidence type="ECO:0000259" key="3">
    <source>
        <dbReference type="Pfam" id="PF06742"/>
    </source>
</evidence>
<feature type="compositionally biased region" description="Low complexity" evidence="1">
    <location>
        <begin position="49"/>
        <end position="65"/>
    </location>
</feature>
<evidence type="ECO:0000256" key="2">
    <source>
        <dbReference type="SAM" id="SignalP"/>
    </source>
</evidence>
<dbReference type="Pfam" id="PF06742">
    <property type="entry name" value="DUF1214"/>
    <property type="match status" value="1"/>
</dbReference>
<dbReference type="InterPro" id="IPR010621">
    <property type="entry name" value="DUF1214"/>
</dbReference>
<accession>A0A1G4V212</accession>
<dbReference type="SUPFAM" id="SSF160935">
    <property type="entry name" value="VPA0735-like"/>
    <property type="match status" value="1"/>
</dbReference>
<protein>
    <recommendedName>
        <fullName evidence="3">DUF1214 domain-containing protein</fullName>
    </recommendedName>
</protein>
<dbReference type="EMBL" id="FMUB01000001">
    <property type="protein sequence ID" value="SCW99969.1"/>
    <property type="molecule type" value="Genomic_DNA"/>
</dbReference>
<feature type="region of interest" description="Disordered" evidence="1">
    <location>
        <begin position="31"/>
        <end position="132"/>
    </location>
</feature>
<dbReference type="Proteomes" id="UP000199707">
    <property type="component" value="Unassembled WGS sequence"/>
</dbReference>
<dbReference type="RefSeq" id="WP_090352848.1">
    <property type="nucleotide sequence ID" value="NZ_FMUB01000001.1"/>
</dbReference>
<dbReference type="AlphaFoldDB" id="A0A1G4V212"/>
<keyword evidence="2" id="KW-0732">Signal</keyword>
<proteinExistence type="predicted"/>
<evidence type="ECO:0000256" key="1">
    <source>
        <dbReference type="SAM" id="MobiDB-lite"/>
    </source>
</evidence>
<sequence length="642" mass="66590">MSSSAAFIGRIGGLAVALGIGAAIANSPGIAAAETPSDAPAAGVSQPGADHTPASATTASATTPKADTEPAPSNGGTAASSTAGRSPRTATSRRPLVRAQRTLSRLVSAKGEPRATKPDDEAPDRPPAPEDTPAAVALAGVARREIGHDNDTASRARTATAATTATAKVAAVTAQPAGATSPLGTPDQLAAEKLAKRVVNTLPVALVKLALRAGFLSAAKQQFDKVGGPDQENLDRLDAAVNAYAMASAFQQQLLNSAEPTVVMQVAPPHTWSDQPGQTVPASRILYDNPDTIYRFMGVNGASKYVITGRFADPAHVPADTTFSVLTGLTGNTAAVLTKDNFTVNPDGTFTITADSTPANGRVNHLQLPADATLIATRNTLSDWGTEVPMSLEITRVGGPPNSLFSQLGGFAIPRIGPAVVRNPVLTKLVSLIPPLPSVPPVLRGAVTAVIMALGIQREATYMAVATTDPATGQRQEPNVLRNPTRNAEFLATQLQSAGYFQLADDQALVLTINPDGAGYFVVPVTDDWTVTKDYWNEQTSLNISQTTPNDDGTYTIVVSPTDPGVANWVSTGGLHQGTLSIRFQVLQDGTSPTVGSQLVTLDELGDVLPPETTYVGAADRAAQLATRKNGFDSRFAPYPQP</sequence>
<organism evidence="4 5">
    <name type="scientific">Mycolicibacterium fluoranthenivorans</name>
    <dbReference type="NCBI Taxonomy" id="258505"/>
    <lineage>
        <taxon>Bacteria</taxon>
        <taxon>Bacillati</taxon>
        <taxon>Actinomycetota</taxon>
        <taxon>Actinomycetes</taxon>
        <taxon>Mycobacteriales</taxon>
        <taxon>Mycobacteriaceae</taxon>
        <taxon>Mycolicibacterium</taxon>
    </lineage>
</organism>
<feature type="compositionally biased region" description="Low complexity" evidence="1">
    <location>
        <begin position="31"/>
        <end position="42"/>
    </location>
</feature>
<feature type="compositionally biased region" description="Basic and acidic residues" evidence="1">
    <location>
        <begin position="111"/>
        <end position="128"/>
    </location>
</feature>
<reference evidence="5" key="1">
    <citation type="submission" date="2016-10" db="EMBL/GenBank/DDBJ databases">
        <authorList>
            <person name="Varghese N."/>
            <person name="Submissions S."/>
        </authorList>
    </citation>
    <scope>NUCLEOTIDE SEQUENCE [LARGE SCALE GENOMIC DNA]</scope>
    <source>
        <strain evidence="5">UNC267MFSha1.1M11</strain>
    </source>
</reference>
<feature type="chain" id="PRO_5038879969" description="DUF1214 domain-containing protein" evidence="2">
    <location>
        <begin position="26"/>
        <end position="642"/>
    </location>
</feature>
<gene>
    <name evidence="4" type="ORF">SAMN02799620_00011</name>
</gene>